<evidence type="ECO:0000313" key="2">
    <source>
        <dbReference type="Proteomes" id="UP000274822"/>
    </source>
</evidence>
<organism evidence="1 2">
    <name type="scientific">Jimgerdemannia flammicorona</name>
    <dbReference type="NCBI Taxonomy" id="994334"/>
    <lineage>
        <taxon>Eukaryota</taxon>
        <taxon>Fungi</taxon>
        <taxon>Fungi incertae sedis</taxon>
        <taxon>Mucoromycota</taxon>
        <taxon>Mucoromycotina</taxon>
        <taxon>Endogonomycetes</taxon>
        <taxon>Endogonales</taxon>
        <taxon>Endogonaceae</taxon>
        <taxon>Jimgerdemannia</taxon>
    </lineage>
</organism>
<dbReference type="Proteomes" id="UP000274822">
    <property type="component" value="Unassembled WGS sequence"/>
</dbReference>
<accession>A0A433QIL0</accession>
<keyword evidence="2" id="KW-1185">Reference proteome</keyword>
<dbReference type="EMBL" id="RBNJ01004910">
    <property type="protein sequence ID" value="RUS29633.1"/>
    <property type="molecule type" value="Genomic_DNA"/>
</dbReference>
<evidence type="ECO:0000313" key="1">
    <source>
        <dbReference type="EMBL" id="RUS29633.1"/>
    </source>
</evidence>
<sequence length="81" mass="8927">MQQKGSRMSVAWIIRVTCKHGELRTGAVQIGHPVACFHVNVAPSPFQAVPIRPDVRMGRAKPRRAWFVFVRRSVACGGSDG</sequence>
<name>A0A433QIL0_9FUNG</name>
<comment type="caution">
    <text evidence="1">The sequence shown here is derived from an EMBL/GenBank/DDBJ whole genome shotgun (WGS) entry which is preliminary data.</text>
</comment>
<gene>
    <name evidence="1" type="ORF">BC938DRAFT_480431</name>
</gene>
<protein>
    <submittedName>
        <fullName evidence="1">Uncharacterized protein</fullName>
    </submittedName>
</protein>
<proteinExistence type="predicted"/>
<reference evidence="1 2" key="1">
    <citation type="journal article" date="2018" name="New Phytol.">
        <title>Phylogenomics of Endogonaceae and evolution of mycorrhizas within Mucoromycota.</title>
        <authorList>
            <person name="Chang Y."/>
            <person name="Desiro A."/>
            <person name="Na H."/>
            <person name="Sandor L."/>
            <person name="Lipzen A."/>
            <person name="Clum A."/>
            <person name="Barry K."/>
            <person name="Grigoriev I.V."/>
            <person name="Martin F.M."/>
            <person name="Stajich J.E."/>
            <person name="Smith M.E."/>
            <person name="Bonito G."/>
            <person name="Spatafora J.W."/>
        </authorList>
    </citation>
    <scope>NUCLEOTIDE SEQUENCE [LARGE SCALE GENOMIC DNA]</scope>
    <source>
        <strain evidence="1 2">AD002</strain>
    </source>
</reference>
<dbReference type="AlphaFoldDB" id="A0A433QIL0"/>